<protein>
    <recommendedName>
        <fullName evidence="8">Glucose-6-phosphate isomerase</fullName>
        <shortName evidence="8">GPI</shortName>
        <ecNumber evidence="8">5.3.1.9</ecNumber>
    </recommendedName>
    <alternativeName>
        <fullName evidence="8">Phosphoglucose isomerase</fullName>
        <shortName evidence="8">PGI</shortName>
    </alternativeName>
    <alternativeName>
        <fullName evidence="8">Phosphohexose isomerase</fullName>
        <shortName evidence="8">PHI</shortName>
    </alternativeName>
</protein>
<comment type="pathway">
    <text evidence="8">Carbohydrate biosynthesis; gluconeogenesis.</text>
</comment>
<dbReference type="GO" id="GO:0097367">
    <property type="term" value="F:carbohydrate derivative binding"/>
    <property type="evidence" value="ECO:0007669"/>
    <property type="project" value="InterPro"/>
</dbReference>
<accession>A0A0R2I777</accession>
<dbReference type="SUPFAM" id="SSF53697">
    <property type="entry name" value="SIS domain"/>
    <property type="match status" value="1"/>
</dbReference>
<keyword evidence="11" id="KW-1185">Reference proteome</keyword>
<dbReference type="PROSITE" id="PS00174">
    <property type="entry name" value="P_GLUCOSE_ISOMERASE_2"/>
    <property type="match status" value="1"/>
</dbReference>
<dbReference type="GO" id="GO:0004347">
    <property type="term" value="F:glucose-6-phosphate isomerase activity"/>
    <property type="evidence" value="ECO:0007669"/>
    <property type="project" value="UniProtKB-UniRule"/>
</dbReference>
<comment type="caution">
    <text evidence="10">The sequence shown here is derived from an EMBL/GenBank/DDBJ whole genome shotgun (WGS) entry which is preliminary data.</text>
</comment>
<evidence type="ECO:0000256" key="2">
    <source>
        <dbReference type="ARBA" id="ARBA00006604"/>
    </source>
</evidence>
<dbReference type="GO" id="GO:0006096">
    <property type="term" value="P:glycolytic process"/>
    <property type="evidence" value="ECO:0007669"/>
    <property type="project" value="UniProtKB-UniRule"/>
</dbReference>
<dbReference type="CDD" id="cd05015">
    <property type="entry name" value="SIS_PGI_1"/>
    <property type="match status" value="1"/>
</dbReference>
<dbReference type="GO" id="GO:0006094">
    <property type="term" value="P:gluconeogenesis"/>
    <property type="evidence" value="ECO:0007669"/>
    <property type="project" value="UniProtKB-UniRule"/>
</dbReference>
<gene>
    <name evidence="8" type="primary">pgi</name>
    <name evidence="10" type="ORF">IV45_GL001240</name>
</gene>
<dbReference type="CDD" id="cd05016">
    <property type="entry name" value="SIS_PGI_2"/>
    <property type="match status" value="1"/>
</dbReference>
<evidence type="ECO:0000256" key="4">
    <source>
        <dbReference type="ARBA" id="ARBA00022490"/>
    </source>
</evidence>
<dbReference type="PRINTS" id="PR00662">
    <property type="entry name" value="G6PISOMERASE"/>
</dbReference>
<dbReference type="InterPro" id="IPR018189">
    <property type="entry name" value="Phosphoglucose_isomerase_CS"/>
</dbReference>
<dbReference type="GO" id="GO:0048029">
    <property type="term" value="F:monosaccharide binding"/>
    <property type="evidence" value="ECO:0007669"/>
    <property type="project" value="TreeGrafter"/>
</dbReference>
<comment type="function">
    <text evidence="8">Catalyzes the reversible isomerization of glucose-6-phosphate to fructose-6-phosphate.</text>
</comment>
<keyword evidence="6 8" id="KW-0413">Isomerase</keyword>
<dbReference type="InterPro" id="IPR035482">
    <property type="entry name" value="SIS_PGI_2"/>
</dbReference>
<keyword evidence="3 8" id="KW-0312">Gluconeogenesis</keyword>
<dbReference type="UniPathway" id="UPA00109">
    <property type="reaction ID" value="UER00181"/>
</dbReference>
<dbReference type="PROSITE" id="PS00765">
    <property type="entry name" value="P_GLUCOSE_ISOMERASE_1"/>
    <property type="match status" value="1"/>
</dbReference>
<dbReference type="InterPro" id="IPR046348">
    <property type="entry name" value="SIS_dom_sf"/>
</dbReference>
<evidence type="ECO:0000256" key="7">
    <source>
        <dbReference type="ARBA" id="ARBA00029321"/>
    </source>
</evidence>
<dbReference type="UniPathway" id="UPA00138"/>
<dbReference type="PATRIC" id="fig|396268.3.peg.1257"/>
<comment type="similarity">
    <text evidence="2 8 9">Belongs to the GPI family.</text>
</comment>
<dbReference type="Pfam" id="PF00342">
    <property type="entry name" value="PGI"/>
    <property type="match status" value="1"/>
</dbReference>
<dbReference type="Proteomes" id="UP000050934">
    <property type="component" value="Unassembled WGS sequence"/>
</dbReference>
<comment type="catalytic activity">
    <reaction evidence="7 8 9">
        <text>alpha-D-glucose 6-phosphate = beta-D-fructose 6-phosphate</text>
        <dbReference type="Rhea" id="RHEA:11816"/>
        <dbReference type="ChEBI" id="CHEBI:57634"/>
        <dbReference type="ChEBI" id="CHEBI:58225"/>
        <dbReference type="EC" id="5.3.1.9"/>
    </reaction>
</comment>
<feature type="active site" description="Proton donor" evidence="8">
    <location>
        <position position="290"/>
    </location>
</feature>
<dbReference type="RefSeq" id="WP_057739648.1">
    <property type="nucleotide sequence ID" value="NZ_JQBW01000004.1"/>
</dbReference>
<dbReference type="FunFam" id="3.40.50.10490:FF:000016">
    <property type="entry name" value="Glucose-6-phosphate isomerase"/>
    <property type="match status" value="1"/>
</dbReference>
<evidence type="ECO:0000256" key="3">
    <source>
        <dbReference type="ARBA" id="ARBA00022432"/>
    </source>
</evidence>
<dbReference type="PANTHER" id="PTHR11469">
    <property type="entry name" value="GLUCOSE-6-PHOSPHATE ISOMERASE"/>
    <property type="match status" value="1"/>
</dbReference>
<evidence type="ECO:0000256" key="9">
    <source>
        <dbReference type="RuleBase" id="RU000612"/>
    </source>
</evidence>
<dbReference type="OrthoDB" id="140919at2"/>
<dbReference type="GO" id="GO:0051156">
    <property type="term" value="P:glucose 6-phosphate metabolic process"/>
    <property type="evidence" value="ECO:0007669"/>
    <property type="project" value="TreeGrafter"/>
</dbReference>
<evidence type="ECO:0000256" key="6">
    <source>
        <dbReference type="ARBA" id="ARBA00023235"/>
    </source>
</evidence>
<evidence type="ECO:0000313" key="10">
    <source>
        <dbReference type="EMBL" id="KRN59494.1"/>
    </source>
</evidence>
<comment type="caution">
    <text evidence="8">Lacks conserved residue(s) required for the propagation of feature annotation.</text>
</comment>
<sequence>MAHVSFDSSALKKFVHANELGEMQAMVTAADEELRKGTGAGADFRDWLHLPSDYDKEEFARIKKAAAKIKEDSDVLVVIGIGGSYLGARMAVDFLHNTFYQAQDPADRKAPLVLFAGNSLSSSYVYDMIKLIGDKDFSVNVISKSGTTTEPSIAFRIFKQRLIDKYGEEGAKERIYATTDAKRGALKTEADAAGWETFVIPDGVGGRYSVLSAVGLLPIAASGADIDQLMAGAAQAEHDYDNPDLSKNEAYQYAAYRNILYRKGFTTELLENYEPNMTMLAEWWKQLAGESEGKDQKGIYPSSANFTTDLHSLGQYIQEGLRNLMETVVKLDTPNHNVNIPEADSNLDGLEYLQGKDMDWVNTKAYQAVVAAHTTGGVPVMTVHIDREDEYTLGYLIYFFEVAIAISGYLNGINPFNQPGVEAYKTNMFGLLGKPGFEKIGDQLRKEMNENA</sequence>
<dbReference type="PANTHER" id="PTHR11469:SF1">
    <property type="entry name" value="GLUCOSE-6-PHOSPHATE ISOMERASE"/>
    <property type="match status" value="1"/>
</dbReference>
<dbReference type="HAMAP" id="MF_00473">
    <property type="entry name" value="G6P_isomerase"/>
    <property type="match status" value="1"/>
</dbReference>
<dbReference type="InterPro" id="IPR001672">
    <property type="entry name" value="G6P_Isomerase"/>
</dbReference>
<evidence type="ECO:0000256" key="1">
    <source>
        <dbReference type="ARBA" id="ARBA00004926"/>
    </source>
</evidence>
<comment type="subcellular location">
    <subcellularLocation>
        <location evidence="8">Cytoplasm</location>
    </subcellularLocation>
</comment>
<name>A0A0R2I777_9LACO</name>
<dbReference type="EMBL" id="JQBW01000004">
    <property type="protein sequence ID" value="KRN59494.1"/>
    <property type="molecule type" value="Genomic_DNA"/>
</dbReference>
<dbReference type="EC" id="5.3.1.9" evidence="8"/>
<feature type="active site" evidence="8">
    <location>
        <position position="425"/>
    </location>
</feature>
<dbReference type="GO" id="GO:0005829">
    <property type="term" value="C:cytosol"/>
    <property type="evidence" value="ECO:0007669"/>
    <property type="project" value="TreeGrafter"/>
</dbReference>
<evidence type="ECO:0000313" key="11">
    <source>
        <dbReference type="Proteomes" id="UP000050934"/>
    </source>
</evidence>
<dbReference type="PROSITE" id="PS51463">
    <property type="entry name" value="P_GLUCOSE_ISOMERASE_3"/>
    <property type="match status" value="1"/>
</dbReference>
<dbReference type="FunFam" id="3.40.50.10490:FF:000015">
    <property type="entry name" value="Glucose-6-phosphate isomerase"/>
    <property type="match status" value="1"/>
</dbReference>
<evidence type="ECO:0000256" key="8">
    <source>
        <dbReference type="HAMAP-Rule" id="MF_00473"/>
    </source>
</evidence>
<dbReference type="InterPro" id="IPR035476">
    <property type="entry name" value="SIS_PGI_1"/>
</dbReference>
<reference evidence="10 11" key="1">
    <citation type="journal article" date="2015" name="Genome Announc.">
        <title>Expanding the biotechnology potential of lactobacilli through comparative genomics of 213 strains and associated genera.</title>
        <authorList>
            <person name="Sun Z."/>
            <person name="Harris H.M."/>
            <person name="McCann A."/>
            <person name="Guo C."/>
            <person name="Argimon S."/>
            <person name="Zhang W."/>
            <person name="Yang X."/>
            <person name="Jeffery I.B."/>
            <person name="Cooney J.C."/>
            <person name="Kagawa T.F."/>
            <person name="Liu W."/>
            <person name="Song Y."/>
            <person name="Salvetti E."/>
            <person name="Wrobel A."/>
            <person name="Rasinkangas P."/>
            <person name="Parkhill J."/>
            <person name="Rea M.C."/>
            <person name="O'Sullivan O."/>
            <person name="Ritari J."/>
            <person name="Douillard F.P."/>
            <person name="Paul Ross R."/>
            <person name="Yang R."/>
            <person name="Briner A.E."/>
            <person name="Felis G.E."/>
            <person name="de Vos W.M."/>
            <person name="Barrangou R."/>
            <person name="Klaenhammer T.R."/>
            <person name="Caufield P.W."/>
            <person name="Cui Y."/>
            <person name="Zhang H."/>
            <person name="O'Toole P.W."/>
        </authorList>
    </citation>
    <scope>NUCLEOTIDE SEQUENCE [LARGE SCALE GENOMIC DNA]</scope>
    <source>
        <strain evidence="10 11">DSM 17896</strain>
    </source>
</reference>
<comment type="pathway">
    <text evidence="1 8 9">Carbohydrate degradation; glycolysis; D-glyceraldehyde 3-phosphate and glycerone phosphate from D-glucose: step 2/4.</text>
</comment>
<evidence type="ECO:0000256" key="5">
    <source>
        <dbReference type="ARBA" id="ARBA00023152"/>
    </source>
</evidence>
<proteinExistence type="inferred from homology"/>
<dbReference type="NCBIfam" id="NF010697">
    <property type="entry name" value="PRK14097.1"/>
    <property type="match status" value="1"/>
</dbReference>
<dbReference type="AlphaFoldDB" id="A0A0R2I777"/>
<keyword evidence="5 8" id="KW-0324">Glycolysis</keyword>
<dbReference type="Gene3D" id="3.40.50.10490">
    <property type="entry name" value="Glucose-6-phosphate isomerase like protein, domain 1"/>
    <property type="match status" value="2"/>
</dbReference>
<organism evidence="10 11">
    <name type="scientific">Limosilactobacillus secaliphilus</name>
    <dbReference type="NCBI Taxonomy" id="396268"/>
    <lineage>
        <taxon>Bacteria</taxon>
        <taxon>Bacillati</taxon>
        <taxon>Bacillota</taxon>
        <taxon>Bacilli</taxon>
        <taxon>Lactobacillales</taxon>
        <taxon>Lactobacillaceae</taxon>
        <taxon>Limosilactobacillus</taxon>
    </lineage>
</organism>
<keyword evidence="4 8" id="KW-0963">Cytoplasm</keyword>
<dbReference type="STRING" id="396268.IV45_GL001240"/>